<dbReference type="EMBL" id="CM023483">
    <property type="protein sequence ID" value="KAH6935912.1"/>
    <property type="molecule type" value="Genomic_DNA"/>
</dbReference>
<proteinExistence type="predicted"/>
<keyword evidence="2" id="KW-1185">Reference proteome</keyword>
<accession>A0ACB7SL56</accession>
<evidence type="ECO:0000313" key="2">
    <source>
        <dbReference type="Proteomes" id="UP000821845"/>
    </source>
</evidence>
<gene>
    <name evidence="1" type="ORF">HPB50_011449</name>
</gene>
<dbReference type="Proteomes" id="UP000821845">
    <property type="component" value="Chromosome 3"/>
</dbReference>
<protein>
    <submittedName>
        <fullName evidence="1">Uncharacterized protein</fullName>
    </submittedName>
</protein>
<name>A0ACB7SL56_HYAAI</name>
<evidence type="ECO:0000313" key="1">
    <source>
        <dbReference type="EMBL" id="KAH6935912.1"/>
    </source>
</evidence>
<sequence length="692" mass="77328">MIISLIASMVLSVAIYAMWHVLEVSYRHKAGALVMAEDDSTTGSTWEGVRSTQQTTPSPFCTSRSCKQFSSILQDALSYDEEPCSDFYQFVCKRWSTRLPHEYTVKAQHQHRIVALMRRVLDALPHSKASSSLELKAARLYWTCTQPQRNLEALREFMRIEGVTPDDEEPGEHPLKFVVYLNVRFGFETIFNVGRGQDGTVAECSGANWTFVFEKVDAHTYAPFIEDLTSSAHFIRRAFALLTGKDIPVGMIGDIVRVDAFVTSMLHRFSWVPIRKAFRLGKGGFFAGNVTVADVFLYLSESLRIQFDVQDCIVVASIHIIRLLEEILAKFSTTQLNRYVRWSVVRRLMPIADPSVLEPVELRHYYCFTMLERLLRYALSRRFLESVVAPGGHATREASTMIGVILRSALSFVDDSTWMSTGQKIRIHLELAKNVLVLGYSPSQELDCLQEYSENTSNGNALLSWAAAASIIRACQLNRTSPSGRLVYPMSTEVTFSSEAHTLSVPAALLMPPFFGSDGLPGINYGALGLAASSALMGLLEIFLSGDQYSGEDDGGGGFGNRLECLKKSYHHDMGADRGLLNKMAALRDFVGLLPAYKAFVSTASAQRLKGLEWMTEEQLFFVAFCYQQCENVDDEWSSEATSRCNVPLRHTPQFADAFNCSPGSPMVSPEPCTFWNELSPRRVVPTVRSSF</sequence>
<reference evidence="1" key="1">
    <citation type="submission" date="2020-05" db="EMBL/GenBank/DDBJ databases">
        <title>Large-scale comparative analyses of tick genomes elucidate their genetic diversity and vector capacities.</title>
        <authorList>
            <person name="Jia N."/>
            <person name="Wang J."/>
            <person name="Shi W."/>
            <person name="Du L."/>
            <person name="Sun Y."/>
            <person name="Zhan W."/>
            <person name="Jiang J."/>
            <person name="Wang Q."/>
            <person name="Zhang B."/>
            <person name="Ji P."/>
            <person name="Sakyi L.B."/>
            <person name="Cui X."/>
            <person name="Yuan T."/>
            <person name="Jiang B."/>
            <person name="Yang W."/>
            <person name="Lam T.T.-Y."/>
            <person name="Chang Q."/>
            <person name="Ding S."/>
            <person name="Wang X."/>
            <person name="Zhu J."/>
            <person name="Ruan X."/>
            <person name="Zhao L."/>
            <person name="Wei J."/>
            <person name="Que T."/>
            <person name="Du C."/>
            <person name="Cheng J."/>
            <person name="Dai P."/>
            <person name="Han X."/>
            <person name="Huang E."/>
            <person name="Gao Y."/>
            <person name="Liu J."/>
            <person name="Shao H."/>
            <person name="Ye R."/>
            <person name="Li L."/>
            <person name="Wei W."/>
            <person name="Wang X."/>
            <person name="Wang C."/>
            <person name="Yang T."/>
            <person name="Huo Q."/>
            <person name="Li W."/>
            <person name="Guo W."/>
            <person name="Chen H."/>
            <person name="Zhou L."/>
            <person name="Ni X."/>
            <person name="Tian J."/>
            <person name="Zhou Y."/>
            <person name="Sheng Y."/>
            <person name="Liu T."/>
            <person name="Pan Y."/>
            <person name="Xia L."/>
            <person name="Li J."/>
            <person name="Zhao F."/>
            <person name="Cao W."/>
        </authorList>
    </citation>
    <scope>NUCLEOTIDE SEQUENCE</scope>
    <source>
        <strain evidence="1">Hyas-2018</strain>
    </source>
</reference>
<organism evidence="1 2">
    <name type="scientific">Hyalomma asiaticum</name>
    <name type="common">Tick</name>
    <dbReference type="NCBI Taxonomy" id="266040"/>
    <lineage>
        <taxon>Eukaryota</taxon>
        <taxon>Metazoa</taxon>
        <taxon>Ecdysozoa</taxon>
        <taxon>Arthropoda</taxon>
        <taxon>Chelicerata</taxon>
        <taxon>Arachnida</taxon>
        <taxon>Acari</taxon>
        <taxon>Parasitiformes</taxon>
        <taxon>Ixodida</taxon>
        <taxon>Ixodoidea</taxon>
        <taxon>Ixodidae</taxon>
        <taxon>Hyalomminae</taxon>
        <taxon>Hyalomma</taxon>
    </lineage>
</organism>
<comment type="caution">
    <text evidence="1">The sequence shown here is derived from an EMBL/GenBank/DDBJ whole genome shotgun (WGS) entry which is preliminary data.</text>
</comment>